<dbReference type="Proteomes" id="UP000489600">
    <property type="component" value="Unassembled WGS sequence"/>
</dbReference>
<dbReference type="EMBL" id="CABITT030000002">
    <property type="protein sequence ID" value="VVA94596.1"/>
    <property type="molecule type" value="Genomic_DNA"/>
</dbReference>
<name>A0A565AYX6_9BRAS</name>
<gene>
    <name evidence="1" type="ORF">ANE_LOCUS5041</name>
</gene>
<evidence type="ECO:0000313" key="1">
    <source>
        <dbReference type="EMBL" id="VVA94596.1"/>
    </source>
</evidence>
<dbReference type="AlphaFoldDB" id="A0A565AYX6"/>
<keyword evidence="2" id="KW-1185">Reference proteome</keyword>
<sequence>MISGSTTLRFPNLAIFDGYGWILIASTAVMGHENQWELVFIITIKLTESTKQSYPIVFITTGLLTASTFALTPTEVFITAALRMISSSQQMKLYTQLKAGFEEGKDIVVSVMGEEQMFALKEVGPE</sequence>
<proteinExistence type="predicted"/>
<organism evidence="1 2">
    <name type="scientific">Arabis nemorensis</name>
    <dbReference type="NCBI Taxonomy" id="586526"/>
    <lineage>
        <taxon>Eukaryota</taxon>
        <taxon>Viridiplantae</taxon>
        <taxon>Streptophyta</taxon>
        <taxon>Embryophyta</taxon>
        <taxon>Tracheophyta</taxon>
        <taxon>Spermatophyta</taxon>
        <taxon>Magnoliopsida</taxon>
        <taxon>eudicotyledons</taxon>
        <taxon>Gunneridae</taxon>
        <taxon>Pentapetalae</taxon>
        <taxon>rosids</taxon>
        <taxon>malvids</taxon>
        <taxon>Brassicales</taxon>
        <taxon>Brassicaceae</taxon>
        <taxon>Arabideae</taxon>
        <taxon>Arabis</taxon>
    </lineage>
</organism>
<dbReference type="Gene3D" id="2.40.50.140">
    <property type="entry name" value="Nucleic acid-binding proteins"/>
    <property type="match status" value="1"/>
</dbReference>
<dbReference type="InterPro" id="IPR012340">
    <property type="entry name" value="NA-bd_OB-fold"/>
</dbReference>
<evidence type="ECO:0000313" key="2">
    <source>
        <dbReference type="Proteomes" id="UP000489600"/>
    </source>
</evidence>
<comment type="caution">
    <text evidence="1">The sequence shown here is derived from an EMBL/GenBank/DDBJ whole genome shotgun (WGS) entry which is preliminary data.</text>
</comment>
<protein>
    <submittedName>
        <fullName evidence="1">Uncharacterized protein</fullName>
    </submittedName>
</protein>
<reference evidence="1" key="1">
    <citation type="submission" date="2019-07" db="EMBL/GenBank/DDBJ databases">
        <authorList>
            <person name="Dittberner H."/>
        </authorList>
    </citation>
    <scope>NUCLEOTIDE SEQUENCE [LARGE SCALE GENOMIC DNA]</scope>
</reference>
<accession>A0A565AYX6</accession>